<dbReference type="EMBL" id="QEOP01000001">
    <property type="protein sequence ID" value="PVZ96328.1"/>
    <property type="molecule type" value="Genomic_DNA"/>
</dbReference>
<gene>
    <name evidence="5" type="ORF">DDQ50_03180</name>
</gene>
<reference evidence="5 6" key="1">
    <citation type="submission" date="2018-05" db="EMBL/GenBank/DDBJ databases">
        <title>Amnibacterium sp. M8JJ-5, whole genome shotgun sequence.</title>
        <authorList>
            <person name="Tuo L."/>
        </authorList>
    </citation>
    <scope>NUCLEOTIDE SEQUENCE [LARGE SCALE GENOMIC DNA]</scope>
    <source>
        <strain evidence="5 6">M8JJ-5</strain>
    </source>
</reference>
<dbReference type="Proteomes" id="UP000244893">
    <property type="component" value="Unassembled WGS sequence"/>
</dbReference>
<evidence type="ECO:0000313" key="5">
    <source>
        <dbReference type="EMBL" id="PVZ96328.1"/>
    </source>
</evidence>
<dbReference type="PANTHER" id="PTHR33164">
    <property type="entry name" value="TRANSCRIPTIONAL REGULATOR, MARR FAMILY"/>
    <property type="match status" value="1"/>
</dbReference>
<evidence type="ECO:0000256" key="3">
    <source>
        <dbReference type="ARBA" id="ARBA00023163"/>
    </source>
</evidence>
<evidence type="ECO:0000313" key="6">
    <source>
        <dbReference type="Proteomes" id="UP000244893"/>
    </source>
</evidence>
<dbReference type="PANTHER" id="PTHR33164:SF43">
    <property type="entry name" value="HTH-TYPE TRANSCRIPTIONAL REPRESSOR YETL"/>
    <property type="match status" value="1"/>
</dbReference>
<keyword evidence="3" id="KW-0804">Transcription</keyword>
<evidence type="ECO:0000259" key="4">
    <source>
        <dbReference type="PROSITE" id="PS50995"/>
    </source>
</evidence>
<dbReference type="PROSITE" id="PS50995">
    <property type="entry name" value="HTH_MARR_2"/>
    <property type="match status" value="1"/>
</dbReference>
<proteinExistence type="predicted"/>
<dbReference type="InterPro" id="IPR039422">
    <property type="entry name" value="MarR/SlyA-like"/>
</dbReference>
<sequence length="130" mass="14210">MRRRTRESMRMGETDLAAIRYLLAAQRRGQNVSPKDLAANLDISSASVSVMIDRLEKSGHVSRRRHPTDGRGVVVVATEDSETEVRETLGIMHARMLAVAESLSPAETAAVARFLTEMAVAIEDLSSESS</sequence>
<keyword evidence="2" id="KW-0238">DNA-binding</keyword>
<evidence type="ECO:0000256" key="2">
    <source>
        <dbReference type="ARBA" id="ARBA00023125"/>
    </source>
</evidence>
<dbReference type="SMART" id="SM00347">
    <property type="entry name" value="HTH_MARR"/>
    <property type="match status" value="1"/>
</dbReference>
<dbReference type="Gene3D" id="1.10.10.10">
    <property type="entry name" value="Winged helix-like DNA-binding domain superfamily/Winged helix DNA-binding domain"/>
    <property type="match status" value="1"/>
</dbReference>
<dbReference type="GO" id="GO:0003677">
    <property type="term" value="F:DNA binding"/>
    <property type="evidence" value="ECO:0007669"/>
    <property type="project" value="UniProtKB-KW"/>
</dbReference>
<evidence type="ECO:0000256" key="1">
    <source>
        <dbReference type="ARBA" id="ARBA00023015"/>
    </source>
</evidence>
<dbReference type="InterPro" id="IPR036390">
    <property type="entry name" value="WH_DNA-bd_sf"/>
</dbReference>
<dbReference type="GO" id="GO:0006950">
    <property type="term" value="P:response to stress"/>
    <property type="evidence" value="ECO:0007669"/>
    <property type="project" value="TreeGrafter"/>
</dbReference>
<name>A0A2V1HUS2_9MICO</name>
<keyword evidence="1" id="KW-0805">Transcription regulation</keyword>
<dbReference type="Pfam" id="PF12802">
    <property type="entry name" value="MarR_2"/>
    <property type="match status" value="1"/>
</dbReference>
<dbReference type="PRINTS" id="PR00598">
    <property type="entry name" value="HTHMARR"/>
</dbReference>
<dbReference type="AlphaFoldDB" id="A0A2V1HUS2"/>
<dbReference type="SUPFAM" id="SSF46785">
    <property type="entry name" value="Winged helix' DNA-binding domain"/>
    <property type="match status" value="1"/>
</dbReference>
<accession>A0A2V1HUS2</accession>
<dbReference type="GO" id="GO:0003700">
    <property type="term" value="F:DNA-binding transcription factor activity"/>
    <property type="evidence" value="ECO:0007669"/>
    <property type="project" value="InterPro"/>
</dbReference>
<dbReference type="InterPro" id="IPR036388">
    <property type="entry name" value="WH-like_DNA-bd_sf"/>
</dbReference>
<keyword evidence="6" id="KW-1185">Reference proteome</keyword>
<dbReference type="InterPro" id="IPR023187">
    <property type="entry name" value="Tscrpt_reg_MarR-type_CS"/>
</dbReference>
<protein>
    <submittedName>
        <fullName evidence="5">MarR family transcriptional regulator</fullName>
    </submittedName>
</protein>
<dbReference type="OrthoDB" id="162531at2"/>
<dbReference type="InterPro" id="IPR000835">
    <property type="entry name" value="HTH_MarR-typ"/>
</dbReference>
<comment type="caution">
    <text evidence="5">The sequence shown here is derived from an EMBL/GenBank/DDBJ whole genome shotgun (WGS) entry which is preliminary data.</text>
</comment>
<dbReference type="PROSITE" id="PS01117">
    <property type="entry name" value="HTH_MARR_1"/>
    <property type="match status" value="1"/>
</dbReference>
<organism evidence="5 6">
    <name type="scientific">Amnibacterium flavum</name>
    <dbReference type="NCBI Taxonomy" id="2173173"/>
    <lineage>
        <taxon>Bacteria</taxon>
        <taxon>Bacillati</taxon>
        <taxon>Actinomycetota</taxon>
        <taxon>Actinomycetes</taxon>
        <taxon>Micrococcales</taxon>
        <taxon>Microbacteriaceae</taxon>
        <taxon>Amnibacterium</taxon>
    </lineage>
</organism>
<feature type="domain" description="HTH marR-type" evidence="4">
    <location>
        <begin position="1"/>
        <end position="120"/>
    </location>
</feature>